<organism evidence="1 2">
    <name type="scientific">Nocardioides eburneiflavus</name>
    <dbReference type="NCBI Taxonomy" id="2518372"/>
    <lineage>
        <taxon>Bacteria</taxon>
        <taxon>Bacillati</taxon>
        <taxon>Actinomycetota</taxon>
        <taxon>Actinomycetes</taxon>
        <taxon>Propionibacteriales</taxon>
        <taxon>Nocardioidaceae</taxon>
        <taxon>Nocardioides</taxon>
    </lineage>
</organism>
<dbReference type="AlphaFoldDB" id="A0A4Z1CJM9"/>
<evidence type="ECO:0000313" key="2">
    <source>
        <dbReference type="Proteomes" id="UP000297496"/>
    </source>
</evidence>
<accession>A0A4Z1CJM9</accession>
<evidence type="ECO:0000313" key="1">
    <source>
        <dbReference type="EMBL" id="TGN64243.1"/>
    </source>
</evidence>
<keyword evidence="2" id="KW-1185">Reference proteome</keyword>
<dbReference type="EMBL" id="SRRO01000001">
    <property type="protein sequence ID" value="TGN64243.1"/>
    <property type="molecule type" value="Genomic_DNA"/>
</dbReference>
<gene>
    <name evidence="1" type="ORF">EXE59_09990</name>
</gene>
<name>A0A4Z1CJM9_9ACTN</name>
<dbReference type="Proteomes" id="UP000297496">
    <property type="component" value="Unassembled WGS sequence"/>
</dbReference>
<proteinExistence type="predicted"/>
<reference evidence="1 2" key="1">
    <citation type="submission" date="2019-04" db="EMBL/GenBank/DDBJ databases">
        <title>Three New Species of Nocardioides, Nocardioides euryhalodurans sp. nov., Nocardioides seonyuensis sp. nov. and Nocardioides eburneoflavus sp. nov. Isolated from Soil.</title>
        <authorList>
            <person name="Roh S.G."/>
            <person name="Lee C."/>
            <person name="Kim M.-K."/>
            <person name="Kim S.B."/>
        </authorList>
    </citation>
    <scope>NUCLEOTIDE SEQUENCE [LARGE SCALE GENOMIC DNA]</scope>
    <source>
        <strain evidence="1 2">MMS17-SY213</strain>
    </source>
</reference>
<sequence>MSEIRVRNDTGHDLVDVRLTRAGGQGDPVPLGPLPPGSVSGWVPVETVHRYPAIEASGPGTDLVHLPYAGSDQPALPEGRWTYVLRLEGGRLVVDLEGGAG</sequence>
<dbReference type="RefSeq" id="WP_135838770.1">
    <property type="nucleotide sequence ID" value="NZ_SRRO01000001.1"/>
</dbReference>
<comment type="caution">
    <text evidence="1">The sequence shown here is derived from an EMBL/GenBank/DDBJ whole genome shotgun (WGS) entry which is preliminary data.</text>
</comment>
<protein>
    <submittedName>
        <fullName evidence="1">Uncharacterized protein</fullName>
    </submittedName>
</protein>